<comment type="caution">
    <text evidence="2">The sequence shown here is derived from an EMBL/GenBank/DDBJ whole genome shotgun (WGS) entry which is preliminary data.</text>
</comment>
<dbReference type="Gene3D" id="2.40.320.10">
    <property type="entry name" value="Hypothetical Protein Pfu-838710-001"/>
    <property type="match status" value="1"/>
</dbReference>
<dbReference type="CDD" id="cd07756">
    <property type="entry name" value="CYTH-like_Pase_CHAD"/>
    <property type="match status" value="1"/>
</dbReference>
<dbReference type="RefSeq" id="WP_248160623.1">
    <property type="nucleotide sequence ID" value="NZ_JAKZAJ010000007.1"/>
</dbReference>
<dbReference type="Pfam" id="PF01928">
    <property type="entry name" value="CYTH"/>
    <property type="match status" value="1"/>
</dbReference>
<protein>
    <submittedName>
        <fullName evidence="2">CYTH domain-containing protein</fullName>
    </submittedName>
</protein>
<dbReference type="Proteomes" id="UP001596055">
    <property type="component" value="Unassembled WGS sequence"/>
</dbReference>
<dbReference type="SUPFAM" id="SSF55154">
    <property type="entry name" value="CYTH-like phosphatases"/>
    <property type="match status" value="1"/>
</dbReference>
<dbReference type="PANTHER" id="PTHR39569">
    <property type="entry name" value="INORGANIC TRIPHOSPHATASE"/>
    <property type="match status" value="1"/>
</dbReference>
<evidence type="ECO:0000313" key="2">
    <source>
        <dbReference type="EMBL" id="MFC5545593.1"/>
    </source>
</evidence>
<accession>A0ABW0RMG7</accession>
<dbReference type="InterPro" id="IPR039013">
    <property type="entry name" value="YgiF"/>
</dbReference>
<keyword evidence="3" id="KW-1185">Reference proteome</keyword>
<feature type="domain" description="CYTH" evidence="1">
    <location>
        <begin position="2"/>
        <end position="199"/>
    </location>
</feature>
<dbReference type="InterPro" id="IPR033469">
    <property type="entry name" value="CYTH-like_dom_sf"/>
</dbReference>
<sequence length="284" mass="31391">MAEELEIKLTISQENVPAVAQWVSTLPEARFGEEKRLVNRYFDTPTADLNREKAALRVRQAGDHFIQTLKTRGDFVAGAHRRQEWEWPLPGPNLQLGLLADSPLAERVNLAELSAIFETNFQRRTWWIVTDDAEIEVALDSGQVVNGDHILPLHEVEFELKAGDPGALMSYAQILAATVPVFLNLVSKAEQGYHLAGLYHPRVETGTGPLTVEGFLRRLSLAWLTGASPEVREDELKGLRSISHTFQTPSNPDSVFDAIKSGTPIRSLASAPDLGQLQLALARA</sequence>
<dbReference type="SMART" id="SM01118">
    <property type="entry name" value="CYTH"/>
    <property type="match status" value="1"/>
</dbReference>
<evidence type="ECO:0000259" key="1">
    <source>
        <dbReference type="PROSITE" id="PS51707"/>
    </source>
</evidence>
<organism evidence="2 3">
    <name type="scientific">Marinobacter koreensis</name>
    <dbReference type="NCBI Taxonomy" id="335974"/>
    <lineage>
        <taxon>Bacteria</taxon>
        <taxon>Pseudomonadati</taxon>
        <taxon>Pseudomonadota</taxon>
        <taxon>Gammaproteobacteria</taxon>
        <taxon>Pseudomonadales</taxon>
        <taxon>Marinobacteraceae</taxon>
        <taxon>Marinobacter</taxon>
    </lineage>
</organism>
<evidence type="ECO:0000313" key="3">
    <source>
        <dbReference type="Proteomes" id="UP001596055"/>
    </source>
</evidence>
<dbReference type="EMBL" id="JBHSNL010000003">
    <property type="protein sequence ID" value="MFC5545593.1"/>
    <property type="molecule type" value="Genomic_DNA"/>
</dbReference>
<name>A0ABW0RMG7_9GAMM</name>
<gene>
    <name evidence="2" type="ORF">ACFPQA_11040</name>
</gene>
<reference evidence="3" key="1">
    <citation type="journal article" date="2019" name="Int. J. Syst. Evol. Microbiol.">
        <title>The Global Catalogue of Microorganisms (GCM) 10K type strain sequencing project: providing services to taxonomists for standard genome sequencing and annotation.</title>
        <authorList>
            <consortium name="The Broad Institute Genomics Platform"/>
            <consortium name="The Broad Institute Genome Sequencing Center for Infectious Disease"/>
            <person name="Wu L."/>
            <person name="Ma J."/>
        </authorList>
    </citation>
    <scope>NUCLEOTIDE SEQUENCE [LARGE SCALE GENOMIC DNA]</scope>
    <source>
        <strain evidence="3">CGMCC 4.1799</strain>
    </source>
</reference>
<dbReference type="PROSITE" id="PS51707">
    <property type="entry name" value="CYTH"/>
    <property type="match status" value="1"/>
</dbReference>
<dbReference type="PANTHER" id="PTHR39569:SF1">
    <property type="entry name" value="INORGANIC TRIPHOSPHATASE"/>
    <property type="match status" value="1"/>
</dbReference>
<proteinExistence type="predicted"/>
<dbReference type="InterPro" id="IPR023577">
    <property type="entry name" value="CYTH_domain"/>
</dbReference>